<evidence type="ECO:0000256" key="4">
    <source>
        <dbReference type="ARBA" id="ARBA00023128"/>
    </source>
</evidence>
<comment type="subcellular location">
    <subcellularLocation>
        <location evidence="1">Mitochondrion</location>
    </subcellularLocation>
</comment>
<comment type="similarity">
    <text evidence="2">Belongs to the mitochondrion-specific ribosomal protein mS25 family.</text>
</comment>
<evidence type="ECO:0000256" key="7">
    <source>
        <dbReference type="ARBA" id="ARBA00035369"/>
    </source>
</evidence>
<organism evidence="9 10">
    <name type="scientific">Melipona quadrifasciata</name>
    <dbReference type="NCBI Taxonomy" id="166423"/>
    <lineage>
        <taxon>Eukaryota</taxon>
        <taxon>Metazoa</taxon>
        <taxon>Ecdysozoa</taxon>
        <taxon>Arthropoda</taxon>
        <taxon>Hexapoda</taxon>
        <taxon>Insecta</taxon>
        <taxon>Pterygota</taxon>
        <taxon>Neoptera</taxon>
        <taxon>Endopterygota</taxon>
        <taxon>Hymenoptera</taxon>
        <taxon>Apocrita</taxon>
        <taxon>Aculeata</taxon>
        <taxon>Apoidea</taxon>
        <taxon>Anthophila</taxon>
        <taxon>Apidae</taxon>
        <taxon>Melipona</taxon>
    </lineage>
</organism>
<dbReference type="GO" id="GO:0005840">
    <property type="term" value="C:ribosome"/>
    <property type="evidence" value="ECO:0007669"/>
    <property type="project" value="UniProtKB-KW"/>
</dbReference>
<dbReference type="STRING" id="166423.A0A0M8ZXT0"/>
<name>A0A0M8ZXT0_9HYME</name>
<reference evidence="9 10" key="1">
    <citation type="submission" date="2015-07" db="EMBL/GenBank/DDBJ databases">
        <title>The genome of Melipona quadrifasciata.</title>
        <authorList>
            <person name="Pan H."/>
            <person name="Kapheim K."/>
        </authorList>
    </citation>
    <scope>NUCLEOTIDE SEQUENCE [LARGE SCALE GENOMIC DNA]</scope>
    <source>
        <strain evidence="9">0111107301</strain>
        <tissue evidence="9">Whole body</tissue>
    </source>
</reference>
<dbReference type="AlphaFoldDB" id="A0A0M8ZXT0"/>
<dbReference type="Proteomes" id="UP000053105">
    <property type="component" value="Unassembled WGS sequence"/>
</dbReference>
<evidence type="ECO:0000256" key="3">
    <source>
        <dbReference type="ARBA" id="ARBA00022980"/>
    </source>
</evidence>
<dbReference type="GO" id="GO:0005739">
    <property type="term" value="C:mitochondrion"/>
    <property type="evidence" value="ECO:0007669"/>
    <property type="project" value="UniProtKB-SubCell"/>
</dbReference>
<dbReference type="EMBL" id="KQ435830">
    <property type="protein sequence ID" value="KOX71749.1"/>
    <property type="molecule type" value="Genomic_DNA"/>
</dbReference>
<dbReference type="GO" id="GO:1990904">
    <property type="term" value="C:ribonucleoprotein complex"/>
    <property type="evidence" value="ECO:0007669"/>
    <property type="project" value="UniProtKB-KW"/>
</dbReference>
<dbReference type="InterPro" id="IPR036249">
    <property type="entry name" value="Thioredoxin-like_sf"/>
</dbReference>
<dbReference type="InterPro" id="IPR040049">
    <property type="entry name" value="Ribosomal_mS25/mL61"/>
</dbReference>
<evidence type="ECO:0000259" key="8">
    <source>
        <dbReference type="SMART" id="SM00916"/>
    </source>
</evidence>
<dbReference type="PANTHER" id="PTHR13274:SF2">
    <property type="entry name" value="SMALL RIBOSOMAL SUBUNIT PROTEIN MS25"/>
    <property type="match status" value="1"/>
</dbReference>
<dbReference type="GO" id="GO:0003735">
    <property type="term" value="F:structural constituent of ribosome"/>
    <property type="evidence" value="ECO:0007669"/>
    <property type="project" value="InterPro"/>
</dbReference>
<gene>
    <name evidence="9" type="ORF">WN51_02318</name>
</gene>
<evidence type="ECO:0000313" key="9">
    <source>
        <dbReference type="EMBL" id="KOX71749.1"/>
    </source>
</evidence>
<evidence type="ECO:0000256" key="6">
    <source>
        <dbReference type="ARBA" id="ARBA00035139"/>
    </source>
</evidence>
<accession>A0A0M8ZXT0</accession>
<dbReference type="Gene3D" id="3.40.30.10">
    <property type="entry name" value="Glutaredoxin"/>
    <property type="match status" value="1"/>
</dbReference>
<evidence type="ECO:0000256" key="5">
    <source>
        <dbReference type="ARBA" id="ARBA00023274"/>
    </source>
</evidence>
<protein>
    <recommendedName>
        <fullName evidence="6">Small ribosomal subunit protein mS25</fullName>
    </recommendedName>
    <alternativeName>
        <fullName evidence="7">28S ribosomal protein S25, mitochondrial</fullName>
    </alternativeName>
</protein>
<keyword evidence="3 9" id="KW-0689">Ribosomal protein</keyword>
<keyword evidence="4" id="KW-0496">Mitochondrion</keyword>
<keyword evidence="5" id="KW-0687">Ribonucleoprotein</keyword>
<feature type="domain" description="Ribosomal protein/NADH dehydrogenase" evidence="8">
    <location>
        <begin position="37"/>
        <end position="110"/>
    </location>
</feature>
<evidence type="ECO:0000313" key="10">
    <source>
        <dbReference type="Proteomes" id="UP000053105"/>
    </source>
</evidence>
<dbReference type="Pfam" id="PF05047">
    <property type="entry name" value="L51_S25_CI-B8"/>
    <property type="match status" value="1"/>
</dbReference>
<proteinExistence type="inferred from homology"/>
<evidence type="ECO:0000256" key="1">
    <source>
        <dbReference type="ARBA" id="ARBA00004173"/>
    </source>
</evidence>
<evidence type="ECO:0000256" key="2">
    <source>
        <dbReference type="ARBA" id="ARBA00008046"/>
    </source>
</evidence>
<sequence>MPFMIGRAPIRRTLKYLNAGKIILKDEIQIFSINYNTHGVHHKGAMDFVFWHLSQIQYKNPNVQIITFKNMTPTPFIKCYYENGNTMLIDVDSKSKEEILSHLQKVIGKSLEVQQKEREAKEKKDNPANFGVGCPRSCMCVIPGQVPCPSIVPLPYHMRGKYNKQKALEKK</sequence>
<dbReference type="OrthoDB" id="5919182at2759"/>
<dbReference type="PANTHER" id="PTHR13274">
    <property type="entry name" value="MITOCHONDRIAL RIBOSOMAL PROTEIN S25"/>
    <property type="match status" value="1"/>
</dbReference>
<dbReference type="InterPro" id="IPR007741">
    <property type="entry name" value="Ribosomal_mL43/mS25/NADH_DH"/>
</dbReference>
<dbReference type="SUPFAM" id="SSF52833">
    <property type="entry name" value="Thioredoxin-like"/>
    <property type="match status" value="1"/>
</dbReference>
<dbReference type="SMART" id="SM00916">
    <property type="entry name" value="L51_S25_CI-B8"/>
    <property type="match status" value="1"/>
</dbReference>
<keyword evidence="10" id="KW-1185">Reference proteome</keyword>